<dbReference type="InterPro" id="IPR051189">
    <property type="entry name" value="Splicing_assoc_domain"/>
</dbReference>
<feature type="region of interest" description="Disordered" evidence="1">
    <location>
        <begin position="292"/>
        <end position="312"/>
    </location>
</feature>
<dbReference type="GO" id="GO:0003676">
    <property type="term" value="F:nucleic acid binding"/>
    <property type="evidence" value="ECO:0007669"/>
    <property type="project" value="InterPro"/>
</dbReference>
<feature type="region of interest" description="Disordered" evidence="1">
    <location>
        <begin position="36"/>
        <end position="119"/>
    </location>
</feature>
<dbReference type="AlphaFoldDB" id="A0A6J3IRN6"/>
<dbReference type="PANTHER" id="PTHR14195">
    <property type="entry name" value="G PATCH DOMAIN CONTAINING PROTEIN 2"/>
    <property type="match status" value="1"/>
</dbReference>
<gene>
    <name evidence="4" type="primary">GPATCH2</name>
</gene>
<feature type="compositionally biased region" description="Low complexity" evidence="1">
    <location>
        <begin position="450"/>
        <end position="467"/>
    </location>
</feature>
<evidence type="ECO:0000259" key="2">
    <source>
        <dbReference type="PROSITE" id="PS50174"/>
    </source>
</evidence>
<sequence>MFGAAGRQPIGAPAAGNSWHFSRTMEELVHDLVSALEESSEQARGGFAETGDHSRSISCPLKRQARKRRGRKRRSYNVHHPWETGHCLSEGSDSSLEEPSKDYRENHNNNKKDHSDSDDQMLVAKRRPSSNLNNNVRGKRPLWHESDFAVDNVGNRTLRRRRKVKRMAVDLPQDISNKRTMTQPPEGCRDQDMDSDRAYQYQEFTKNKVKKRKLKIIRQGPKIQDEGVVLESEETNQANKDKMECEEQKVSDELMSESDSSSLSSTDAGLFTNDEGRQGFQARLSRLHGMSSKNIKKSGGTPTSMVSTPGPVGNKRMVHFSPDSHHRDHWFSPGARTEHDQHQLLRDNRAERGHKKNCSVKTASRQTSMHLGSLCTGDIKRRRKAAPLPGPTTAGFVGENAQPILENNIGNRMLQNMGWTPGSGLGRDGKGISEPIQAMQRPKGLGLGFPLPKSTPTTSTPSAGKSA</sequence>
<dbReference type="SMART" id="SM00443">
    <property type="entry name" value="G_patch"/>
    <property type="match status" value="1"/>
</dbReference>
<evidence type="ECO:0000313" key="3">
    <source>
        <dbReference type="Proteomes" id="UP000504640"/>
    </source>
</evidence>
<feature type="compositionally biased region" description="Basic residues" evidence="1">
    <location>
        <begin position="63"/>
        <end position="77"/>
    </location>
</feature>
<protein>
    <submittedName>
        <fullName evidence="4">G patch domain-containing protein 2 isoform X2</fullName>
    </submittedName>
</protein>
<keyword evidence="3" id="KW-1185">Reference proteome</keyword>
<dbReference type="GeneID" id="116558940"/>
<feature type="compositionally biased region" description="Basic and acidic residues" evidence="1">
    <location>
        <begin position="239"/>
        <end position="252"/>
    </location>
</feature>
<feature type="region of interest" description="Disordered" evidence="1">
    <location>
        <begin position="420"/>
        <end position="467"/>
    </location>
</feature>
<proteinExistence type="predicted"/>
<feature type="compositionally biased region" description="Basic and acidic residues" evidence="1">
    <location>
        <begin position="98"/>
        <end position="117"/>
    </location>
</feature>
<dbReference type="Proteomes" id="UP000504640">
    <property type="component" value="Unplaced"/>
</dbReference>
<accession>A0A6J3IRN6</accession>
<dbReference type="PROSITE" id="PS50174">
    <property type="entry name" value="G_PATCH"/>
    <property type="match status" value="1"/>
</dbReference>
<evidence type="ECO:0000313" key="4">
    <source>
        <dbReference type="RefSeq" id="XP_032145138.1"/>
    </source>
</evidence>
<organism evidence="3 4">
    <name type="scientific">Sapajus apella</name>
    <name type="common">Brown-capped capuchin</name>
    <name type="synonym">Cebus apella</name>
    <dbReference type="NCBI Taxonomy" id="9515"/>
    <lineage>
        <taxon>Eukaryota</taxon>
        <taxon>Metazoa</taxon>
        <taxon>Chordata</taxon>
        <taxon>Craniata</taxon>
        <taxon>Vertebrata</taxon>
        <taxon>Euteleostomi</taxon>
        <taxon>Mammalia</taxon>
        <taxon>Eutheria</taxon>
        <taxon>Euarchontoglires</taxon>
        <taxon>Primates</taxon>
        <taxon>Haplorrhini</taxon>
        <taxon>Platyrrhini</taxon>
        <taxon>Cebidae</taxon>
        <taxon>Cebinae</taxon>
        <taxon>Sapajus</taxon>
    </lineage>
</organism>
<dbReference type="CTD" id="55105"/>
<dbReference type="InterPro" id="IPR000467">
    <property type="entry name" value="G_patch_dom"/>
</dbReference>
<feature type="region of interest" description="Disordered" evidence="1">
    <location>
        <begin position="233"/>
        <end position="273"/>
    </location>
</feature>
<dbReference type="RefSeq" id="XP_032145138.1">
    <property type="nucleotide sequence ID" value="XM_032289247.1"/>
</dbReference>
<feature type="domain" description="G-patch" evidence="2">
    <location>
        <begin position="406"/>
        <end position="452"/>
    </location>
</feature>
<evidence type="ECO:0000256" key="1">
    <source>
        <dbReference type="SAM" id="MobiDB-lite"/>
    </source>
</evidence>
<dbReference type="Pfam" id="PF01585">
    <property type="entry name" value="G-patch"/>
    <property type="match status" value="1"/>
</dbReference>
<name>A0A6J3IRN6_SAPAP</name>
<reference evidence="4" key="1">
    <citation type="submission" date="2025-08" db="UniProtKB">
        <authorList>
            <consortium name="RefSeq"/>
        </authorList>
    </citation>
    <scope>IDENTIFICATION</scope>
    <source>
        <tissue evidence="4">Blood</tissue>
    </source>
</reference>